<evidence type="ECO:0000313" key="1">
    <source>
        <dbReference type="EMBL" id="KAF4716213.1"/>
    </source>
</evidence>
<feature type="non-terminal residue" evidence="1">
    <location>
        <position position="161"/>
    </location>
</feature>
<feature type="non-terminal residue" evidence="1">
    <location>
        <position position="1"/>
    </location>
</feature>
<comment type="caution">
    <text evidence="1">The sequence shown here is derived from an EMBL/GenBank/DDBJ whole genome shotgun (WGS) entry which is preliminary data.</text>
</comment>
<proteinExistence type="predicted"/>
<accession>A0A7J6R6Q4</accession>
<dbReference type="EMBL" id="JABANO010027827">
    <property type="protein sequence ID" value="KAF4716213.1"/>
    <property type="molecule type" value="Genomic_DNA"/>
</dbReference>
<name>A0A7J6R6Q4_PEROL</name>
<dbReference type="InterPro" id="IPR015421">
    <property type="entry name" value="PyrdxlP-dep_Trfase_major"/>
</dbReference>
<reference evidence="1 2" key="1">
    <citation type="submission" date="2020-04" db="EMBL/GenBank/DDBJ databases">
        <title>Perkinsus olseni comparative genomics.</title>
        <authorList>
            <person name="Bogema D.R."/>
        </authorList>
    </citation>
    <scope>NUCLEOTIDE SEQUENCE [LARGE SCALE GENOMIC DNA]</scope>
    <source>
        <strain evidence="1 2">ATCC PRA-207</strain>
    </source>
</reference>
<dbReference type="AlphaFoldDB" id="A0A7J6R6Q4"/>
<evidence type="ECO:0000313" key="2">
    <source>
        <dbReference type="Proteomes" id="UP000553632"/>
    </source>
</evidence>
<sequence length="161" mass="17302">IQNTAADALLAVVAAARVRKRMRTCLGTNDTRQGRVEEMLSDPDSSAKIYFEGIAAMTVLKAFDQLSVASQIFFVGVAALIEEGMCGCRHRTPRGAIVSQFPPLFCDTAQVPVGPDFSMSVDELEAMIVEDKSKAKVPVLCVAAFGAENTERYDNIAALGQ</sequence>
<dbReference type="Proteomes" id="UP000553632">
    <property type="component" value="Unassembled WGS sequence"/>
</dbReference>
<dbReference type="SUPFAM" id="SSF53383">
    <property type="entry name" value="PLP-dependent transferases"/>
    <property type="match status" value="1"/>
</dbReference>
<dbReference type="InterPro" id="IPR015424">
    <property type="entry name" value="PyrdxlP-dep_Trfase"/>
</dbReference>
<organism evidence="1 2">
    <name type="scientific">Perkinsus olseni</name>
    <name type="common">Perkinsus atlanticus</name>
    <dbReference type="NCBI Taxonomy" id="32597"/>
    <lineage>
        <taxon>Eukaryota</taxon>
        <taxon>Sar</taxon>
        <taxon>Alveolata</taxon>
        <taxon>Perkinsozoa</taxon>
        <taxon>Perkinsea</taxon>
        <taxon>Perkinsida</taxon>
        <taxon>Perkinsidae</taxon>
        <taxon>Perkinsus</taxon>
    </lineage>
</organism>
<protein>
    <submittedName>
        <fullName evidence="1">Uncharacterized protein</fullName>
    </submittedName>
</protein>
<keyword evidence="2" id="KW-1185">Reference proteome</keyword>
<dbReference type="Gene3D" id="3.40.640.10">
    <property type="entry name" value="Type I PLP-dependent aspartate aminotransferase-like (Major domain)"/>
    <property type="match status" value="1"/>
</dbReference>
<gene>
    <name evidence="1" type="ORF">FOZ63_014188</name>
</gene>